<dbReference type="InterPro" id="IPR050789">
    <property type="entry name" value="Diverse_Enzym_Activities"/>
</dbReference>
<dbReference type="PANTHER" id="PTHR43283:SF7">
    <property type="entry name" value="BETA-LACTAMASE-RELATED DOMAIN-CONTAINING PROTEIN"/>
    <property type="match status" value="1"/>
</dbReference>
<dbReference type="InterPro" id="IPR001466">
    <property type="entry name" value="Beta-lactam-related"/>
</dbReference>
<proteinExistence type="predicted"/>
<dbReference type="Pfam" id="PF00144">
    <property type="entry name" value="Beta-lactamase"/>
    <property type="match status" value="1"/>
</dbReference>
<accession>A0A9D1R5R9</accession>
<evidence type="ECO:0000313" key="2">
    <source>
        <dbReference type="EMBL" id="HIW81784.1"/>
    </source>
</evidence>
<reference evidence="2" key="2">
    <citation type="submission" date="2021-04" db="EMBL/GenBank/DDBJ databases">
        <authorList>
            <person name="Gilroy R."/>
        </authorList>
    </citation>
    <scope>NUCLEOTIDE SEQUENCE</scope>
    <source>
        <strain evidence="2">CHK195-6426</strain>
    </source>
</reference>
<dbReference type="EMBL" id="DXGH01000051">
    <property type="protein sequence ID" value="HIW81784.1"/>
    <property type="molecule type" value="Genomic_DNA"/>
</dbReference>
<name>A0A9D1R5R9_9FIRM</name>
<feature type="domain" description="Beta-lactamase-related" evidence="1">
    <location>
        <begin position="39"/>
        <end position="297"/>
    </location>
</feature>
<protein>
    <submittedName>
        <fullName evidence="2">Beta-lactamase family protein</fullName>
    </submittedName>
</protein>
<dbReference type="PANTHER" id="PTHR43283">
    <property type="entry name" value="BETA-LACTAMASE-RELATED"/>
    <property type="match status" value="1"/>
</dbReference>
<dbReference type="SUPFAM" id="SSF56601">
    <property type="entry name" value="beta-lactamase/transpeptidase-like"/>
    <property type="match status" value="1"/>
</dbReference>
<dbReference type="Gene3D" id="3.40.710.10">
    <property type="entry name" value="DD-peptidase/beta-lactamase superfamily"/>
    <property type="match status" value="1"/>
</dbReference>
<organism evidence="2 3">
    <name type="scientific">Candidatus Acetatifactor stercoripullorum</name>
    <dbReference type="NCBI Taxonomy" id="2838414"/>
    <lineage>
        <taxon>Bacteria</taxon>
        <taxon>Bacillati</taxon>
        <taxon>Bacillota</taxon>
        <taxon>Clostridia</taxon>
        <taxon>Lachnospirales</taxon>
        <taxon>Lachnospiraceae</taxon>
        <taxon>Acetatifactor</taxon>
    </lineage>
</organism>
<evidence type="ECO:0000313" key="3">
    <source>
        <dbReference type="Proteomes" id="UP000824265"/>
    </source>
</evidence>
<reference evidence="2" key="1">
    <citation type="journal article" date="2021" name="PeerJ">
        <title>Extensive microbial diversity within the chicken gut microbiome revealed by metagenomics and culture.</title>
        <authorList>
            <person name="Gilroy R."/>
            <person name="Ravi A."/>
            <person name="Getino M."/>
            <person name="Pursley I."/>
            <person name="Horton D.L."/>
            <person name="Alikhan N.F."/>
            <person name="Baker D."/>
            <person name="Gharbi K."/>
            <person name="Hall N."/>
            <person name="Watson M."/>
            <person name="Adriaenssens E.M."/>
            <person name="Foster-Nyarko E."/>
            <person name="Jarju S."/>
            <person name="Secka A."/>
            <person name="Antonio M."/>
            <person name="Oren A."/>
            <person name="Chaudhuri R.R."/>
            <person name="La Ragione R."/>
            <person name="Hildebrand F."/>
            <person name="Pallen M.J."/>
        </authorList>
    </citation>
    <scope>NUCLEOTIDE SEQUENCE</scope>
    <source>
        <strain evidence="2">CHK195-6426</strain>
    </source>
</reference>
<comment type="caution">
    <text evidence="2">The sequence shown here is derived from an EMBL/GenBank/DDBJ whole genome shotgun (WGS) entry which is preliminary data.</text>
</comment>
<evidence type="ECO:0000259" key="1">
    <source>
        <dbReference type="Pfam" id="PF00144"/>
    </source>
</evidence>
<dbReference type="Proteomes" id="UP000824265">
    <property type="component" value="Unassembled WGS sequence"/>
</dbReference>
<dbReference type="AlphaFoldDB" id="A0A9D1R5R9"/>
<sequence>MDNRFLLERISPEEAGISSSQVALCLKSLMHGRTEMNGFMAAKDGKVFAEAWWKPYGPELVHSNHSFGKSYTATAIGIALGEGKLSLDEKMTDIFAEEIRERKIQVSELAKKITLRHVLSMSSGHEKHPPVTEDWIGDYFKTPVIYEPGTRFLYNSSGSFLLGAVIKKKTGQNLKEYLTPRLFDKIGIDAGRFVWLKFHNGIDAEPGTFATTEDNLRLAMLYCNGGSWKGEQLLPSEFVKEALSVQIENPYAPEQKDGRCGYGYQLWACSRPGVYRFDGGQGQYGIIWPEKGVVVSIHEGAMMPYGPQATLDTVYECLLDHIKDEPLPKNKAEWQSLLEMEEKLAISADEVNVPSVKENLTGKYRVTEGTPDPWMSIAPPGGEDFFRLFRTEYEQGGMKEFELVVCDEECIFTVDKKAAFTASLDGIWRRREVENVFPGLRDYCATARYINAYTLEITIHWLNSWAETKLRFEWQREKMYLTVMKLRLNEEDNWLVSHGQAEKVTA</sequence>
<dbReference type="InterPro" id="IPR012338">
    <property type="entry name" value="Beta-lactam/transpept-like"/>
</dbReference>
<gene>
    <name evidence="2" type="ORF">H9742_09765</name>
</gene>